<dbReference type="PANTHER" id="PTHR18063:SF6">
    <property type="entry name" value="UBIQUITIN CARBOXYL-TERMINAL HYDROLASE"/>
    <property type="match status" value="1"/>
</dbReference>
<dbReference type="EnsemblMetazoa" id="XM_028657434.1">
    <property type="protein sequence ID" value="XP_028513235.1"/>
    <property type="gene ID" value="LOC110233500"/>
</dbReference>
<feature type="region of interest" description="Disordered" evidence="3">
    <location>
        <begin position="524"/>
        <end position="556"/>
    </location>
</feature>
<dbReference type="Proteomes" id="UP000887567">
    <property type="component" value="Unplaced"/>
</dbReference>
<dbReference type="EC" id="3.4.19.12" evidence="2"/>
<dbReference type="GO" id="GO:0005829">
    <property type="term" value="C:cytosol"/>
    <property type="evidence" value="ECO:0007669"/>
    <property type="project" value="TreeGrafter"/>
</dbReference>
<dbReference type="Pfam" id="PF04424">
    <property type="entry name" value="MINDY_DUB"/>
    <property type="match status" value="1"/>
</dbReference>
<keyword evidence="2" id="KW-0378">Hydrolase</keyword>
<keyword evidence="2" id="KW-0833">Ubl conjugation pathway</keyword>
<dbReference type="RefSeq" id="XP_028513235.1">
    <property type="nucleotide sequence ID" value="XM_028657434.1"/>
</dbReference>
<evidence type="ECO:0000256" key="1">
    <source>
        <dbReference type="ARBA" id="ARBA00006616"/>
    </source>
</evidence>
<comment type="function">
    <text evidence="2">Hydrolase that can specifically remove 'Lys-48'-linked conjugated ubiquitin from proteins. Has exodeubiquitinase activity and has a preference for long polyubiquitin chains. May play a regulatory role at the level of protein turnover.</text>
</comment>
<dbReference type="PANTHER" id="PTHR18063">
    <property type="entry name" value="NF-E2 INDUCIBLE PROTEIN"/>
    <property type="match status" value="1"/>
</dbReference>
<feature type="compositionally biased region" description="Polar residues" evidence="3">
    <location>
        <begin position="62"/>
        <end position="82"/>
    </location>
</feature>
<dbReference type="KEGG" id="epa:110233500"/>
<protein>
    <recommendedName>
        <fullName evidence="2">Ubiquitin carboxyl-terminal hydrolase</fullName>
        <ecNumber evidence="2">3.4.19.12</ecNumber>
    </recommendedName>
</protein>
<dbReference type="OrthoDB" id="10261212at2759"/>
<proteinExistence type="inferred from homology"/>
<organism evidence="5 6">
    <name type="scientific">Exaiptasia diaphana</name>
    <name type="common">Tropical sea anemone</name>
    <name type="synonym">Aiptasia pulchella</name>
    <dbReference type="NCBI Taxonomy" id="2652724"/>
    <lineage>
        <taxon>Eukaryota</taxon>
        <taxon>Metazoa</taxon>
        <taxon>Cnidaria</taxon>
        <taxon>Anthozoa</taxon>
        <taxon>Hexacorallia</taxon>
        <taxon>Actiniaria</taxon>
        <taxon>Aiptasiidae</taxon>
        <taxon>Exaiptasia</taxon>
    </lineage>
</organism>
<evidence type="ECO:0000256" key="2">
    <source>
        <dbReference type="RuleBase" id="RU367139"/>
    </source>
</evidence>
<sequence length="637" mass="70837">MAEGVDSRCVEIDAEDEGKSADSSHKELEDLEKQSKDDGDTSKHLNSPSACNDSPSEVLESRGNSSCKTNTQGTTERTSNLMENPDVGCSNNSVKTDVKIQQIRIANDQDRLGGKQDVLIKGNDNYFQKTEDWDKELDQQNAQNVPSLQSSCADTIGITEDWDQEIKESGITQPHFILKKGDALNEEVFNIKILKNISDVDLGAVGGGPSPSTGAALQLSANDNMQSLYHIKWVTWKNLNTPIITQNENGPCPLIALMNVLILQRRISIPPVQEMVSSNQLMEYLGDYILTHAPERLTEGAQLNYEQNMADAIGIMCKLQTGLDVNVKFTGVADFEFTRECLVFDLLNIRLLHGWLVDPQNHEAILAIGSLSYNQLVEKIIASKQEGADSNLATEGFVAESFLDNTASQLTYHGLYELNAKMDEEELCIFFRNNHFNTLFKHKNELFLLVTDQGYLTEEKVMWETLSNVEGDGCFVDANLQTIPVSQQPSAEAANAGSKLPTGISQEDQDYLVALSLQEEQTNITNSRGRESWEQEASATANLPPQPDPSAGMTSQEWSDLQLAMQLQQEEEQRNLQLQQQQQQHQQHQSRSQPSDSRPRGSPSHASSNPSPSSQSPRQQTPSDQNSAQFYRKNLRD</sequence>
<keyword evidence="2" id="KW-0645">Protease</keyword>
<dbReference type="EnsemblMetazoa" id="XM_021038790.2">
    <property type="protein sequence ID" value="XP_020894449.1"/>
    <property type="gene ID" value="LOC110233500"/>
</dbReference>
<dbReference type="GO" id="GO:1990380">
    <property type="term" value="F:K48-linked deubiquitinase activity"/>
    <property type="evidence" value="ECO:0007669"/>
    <property type="project" value="UniProtKB-UniRule"/>
</dbReference>
<dbReference type="GO" id="GO:0071108">
    <property type="term" value="P:protein K48-linked deubiquitination"/>
    <property type="evidence" value="ECO:0007669"/>
    <property type="project" value="TreeGrafter"/>
</dbReference>
<evidence type="ECO:0000313" key="5">
    <source>
        <dbReference type="EnsemblMetazoa" id="XP_020894449.1"/>
    </source>
</evidence>
<keyword evidence="2" id="KW-0788">Thiol protease</keyword>
<comment type="catalytic activity">
    <reaction evidence="2">
        <text>Thiol-dependent hydrolysis of ester, thioester, amide, peptide and isopeptide bonds formed by the C-terminal Gly of ubiquitin (a 76-residue protein attached to proteins as an intracellular targeting signal).</text>
        <dbReference type="EC" id="3.4.19.12"/>
    </reaction>
</comment>
<dbReference type="AlphaFoldDB" id="A0A913WUT0"/>
<evidence type="ECO:0000313" key="6">
    <source>
        <dbReference type="Proteomes" id="UP000887567"/>
    </source>
</evidence>
<comment type="similarity">
    <text evidence="1 2">Belongs to the MINDY deubiquitinase family. FAM63 subfamily.</text>
</comment>
<dbReference type="GO" id="GO:0036435">
    <property type="term" value="F:K48-linked polyubiquitin modification-dependent protein binding"/>
    <property type="evidence" value="ECO:0007669"/>
    <property type="project" value="UniProtKB-UniRule"/>
</dbReference>
<feature type="domain" description="MINDY deubiquitinase" evidence="4">
    <location>
        <begin position="228"/>
        <end position="479"/>
    </location>
</feature>
<feature type="region of interest" description="Disordered" evidence="3">
    <location>
        <begin position="569"/>
        <end position="637"/>
    </location>
</feature>
<dbReference type="GO" id="GO:0140934">
    <property type="term" value="F:histone deubiquitinase activity"/>
    <property type="evidence" value="ECO:0007669"/>
    <property type="project" value="UniProtKB-UniRule"/>
</dbReference>
<dbReference type="RefSeq" id="XP_020894449.1">
    <property type="nucleotide sequence ID" value="XM_021038790.2"/>
</dbReference>
<dbReference type="GO" id="GO:0006508">
    <property type="term" value="P:proteolysis"/>
    <property type="evidence" value="ECO:0007669"/>
    <property type="project" value="UniProtKB-KW"/>
</dbReference>
<evidence type="ECO:0000259" key="4">
    <source>
        <dbReference type="Pfam" id="PF04424"/>
    </source>
</evidence>
<name>A0A913WUT0_EXADI</name>
<feature type="compositionally biased region" description="Polar residues" evidence="3">
    <location>
        <begin position="44"/>
        <end position="55"/>
    </location>
</feature>
<feature type="compositionally biased region" description="Low complexity" evidence="3">
    <location>
        <begin position="575"/>
        <end position="593"/>
    </location>
</feature>
<feature type="region of interest" description="Disordered" evidence="3">
    <location>
        <begin position="1"/>
        <end position="90"/>
    </location>
</feature>
<dbReference type="InterPro" id="IPR007518">
    <property type="entry name" value="MINDY"/>
</dbReference>
<dbReference type="GO" id="GO:0016807">
    <property type="term" value="F:cysteine-type carboxypeptidase activity"/>
    <property type="evidence" value="ECO:0007669"/>
    <property type="project" value="TreeGrafter"/>
</dbReference>
<dbReference type="GO" id="GO:0004843">
    <property type="term" value="F:cysteine-type deubiquitinase activity"/>
    <property type="evidence" value="ECO:0007669"/>
    <property type="project" value="UniProtKB-UniRule"/>
</dbReference>
<dbReference type="GeneID" id="110233500"/>
<evidence type="ECO:0000256" key="3">
    <source>
        <dbReference type="SAM" id="MobiDB-lite"/>
    </source>
</evidence>
<feature type="compositionally biased region" description="Basic and acidic residues" evidence="3">
    <location>
        <begin position="1"/>
        <end position="43"/>
    </location>
</feature>
<dbReference type="InterPro" id="IPR033979">
    <property type="entry name" value="MINDY_domain"/>
</dbReference>
<accession>A0A913WUT0</accession>
<feature type="compositionally biased region" description="Low complexity" evidence="3">
    <location>
        <begin position="602"/>
        <end position="625"/>
    </location>
</feature>
<keyword evidence="6" id="KW-1185">Reference proteome</keyword>
<reference evidence="5" key="1">
    <citation type="submission" date="2022-11" db="UniProtKB">
        <authorList>
            <consortium name="EnsemblMetazoa"/>
        </authorList>
    </citation>
    <scope>IDENTIFICATION</scope>
</reference>
<dbReference type="GO" id="GO:0071944">
    <property type="term" value="C:cell periphery"/>
    <property type="evidence" value="ECO:0007669"/>
    <property type="project" value="TreeGrafter"/>
</dbReference>